<dbReference type="EMBL" id="CASHTH010001979">
    <property type="protein sequence ID" value="CAI8022857.1"/>
    <property type="molecule type" value="Genomic_DNA"/>
</dbReference>
<dbReference type="SUPFAM" id="SSF64356">
    <property type="entry name" value="SNARE-like"/>
    <property type="match status" value="1"/>
</dbReference>
<dbReference type="SMART" id="SM01270">
    <property type="entry name" value="Longin"/>
    <property type="match status" value="1"/>
</dbReference>
<dbReference type="InterPro" id="IPR044565">
    <property type="entry name" value="Sec22"/>
</dbReference>
<dbReference type="Proteomes" id="UP001174909">
    <property type="component" value="Unassembled WGS sequence"/>
</dbReference>
<evidence type="ECO:0000256" key="10">
    <source>
        <dbReference type="ARBA" id="ARBA00022989"/>
    </source>
</evidence>
<dbReference type="PROSITE" id="PS50892">
    <property type="entry name" value="V_SNARE"/>
    <property type="match status" value="1"/>
</dbReference>
<dbReference type="SUPFAM" id="SSF58038">
    <property type="entry name" value="SNARE fusion complex"/>
    <property type="match status" value="1"/>
</dbReference>
<evidence type="ECO:0000259" key="21">
    <source>
        <dbReference type="PROSITE" id="PS50859"/>
    </source>
</evidence>
<comment type="subcellular location">
    <subcellularLocation>
        <location evidence="1">Endoplasmic reticulum membrane</location>
        <topology evidence="1">Single-pass type IV membrane protein</topology>
    </subcellularLocation>
    <subcellularLocation>
        <location evidence="15">Endoplasmic reticulum-Golgi intermediate compartment membrane</location>
    </subcellularLocation>
    <subcellularLocation>
        <location evidence="16">Golgi apparatus</location>
        <location evidence="16">cis-Golgi network membrane</location>
    </subcellularLocation>
    <subcellularLocation>
        <location evidence="2">Golgi apparatus</location>
        <location evidence="2">trans-Golgi network membrane</location>
    </subcellularLocation>
    <subcellularLocation>
        <location evidence="3">Melanosome</location>
    </subcellularLocation>
</comment>
<evidence type="ECO:0000256" key="17">
    <source>
        <dbReference type="ARBA" id="ARBA00024248"/>
    </source>
</evidence>
<dbReference type="Gene3D" id="3.30.450.50">
    <property type="entry name" value="Longin domain"/>
    <property type="match status" value="1"/>
</dbReference>
<dbReference type="Pfam" id="PF00957">
    <property type="entry name" value="Synaptobrevin"/>
    <property type="match status" value="1"/>
</dbReference>
<evidence type="ECO:0000256" key="7">
    <source>
        <dbReference type="ARBA" id="ARBA00022824"/>
    </source>
</evidence>
<comment type="function">
    <text evidence="14">SNARE involved in targeting and fusion of ER-derived transport vesicles with the Golgi complex as well as Golgi-derived retrograde transport vesicles with the ER.</text>
</comment>
<keyword evidence="9" id="KW-0653">Protein transport</keyword>
<dbReference type="PROSITE" id="PS50859">
    <property type="entry name" value="LONGIN"/>
    <property type="match status" value="1"/>
</dbReference>
<evidence type="ECO:0000256" key="8">
    <source>
        <dbReference type="ARBA" id="ARBA00022892"/>
    </source>
</evidence>
<dbReference type="GO" id="GO:0006890">
    <property type="term" value="P:retrograde vesicle-mediated transport, Golgi to endoplasmic reticulum"/>
    <property type="evidence" value="ECO:0007669"/>
    <property type="project" value="InterPro"/>
</dbReference>
<dbReference type="GO" id="GO:0005794">
    <property type="term" value="C:Golgi apparatus"/>
    <property type="evidence" value="ECO:0007669"/>
    <property type="project" value="UniProtKB-SubCell"/>
</dbReference>
<dbReference type="GO" id="GO:0033116">
    <property type="term" value="C:endoplasmic reticulum-Golgi intermediate compartment membrane"/>
    <property type="evidence" value="ECO:0007669"/>
    <property type="project" value="UniProtKB-SubCell"/>
</dbReference>
<proteinExistence type="inferred from homology"/>
<dbReference type="CDD" id="cd14824">
    <property type="entry name" value="Longin"/>
    <property type="match status" value="1"/>
</dbReference>
<keyword evidence="8" id="KW-0931">ER-Golgi transport</keyword>
<dbReference type="GO" id="GO:0005484">
    <property type="term" value="F:SNAP receptor activity"/>
    <property type="evidence" value="ECO:0007669"/>
    <property type="project" value="InterPro"/>
</dbReference>
<evidence type="ECO:0000256" key="15">
    <source>
        <dbReference type="ARBA" id="ARBA00024187"/>
    </source>
</evidence>
<evidence type="ECO:0000256" key="6">
    <source>
        <dbReference type="ARBA" id="ARBA00022692"/>
    </source>
</evidence>
<reference evidence="23" key="1">
    <citation type="submission" date="2023-03" db="EMBL/GenBank/DDBJ databases">
        <authorList>
            <person name="Steffen K."/>
            <person name="Cardenas P."/>
        </authorList>
    </citation>
    <scope>NUCLEOTIDE SEQUENCE</scope>
</reference>
<evidence type="ECO:0000256" key="13">
    <source>
        <dbReference type="ARBA" id="ARBA00023136"/>
    </source>
</evidence>
<organism evidence="23 24">
    <name type="scientific">Geodia barretti</name>
    <name type="common">Barrett's horny sponge</name>
    <dbReference type="NCBI Taxonomy" id="519541"/>
    <lineage>
        <taxon>Eukaryota</taxon>
        <taxon>Metazoa</taxon>
        <taxon>Porifera</taxon>
        <taxon>Demospongiae</taxon>
        <taxon>Heteroscleromorpha</taxon>
        <taxon>Tetractinellida</taxon>
        <taxon>Astrophorina</taxon>
        <taxon>Geodiidae</taxon>
        <taxon>Geodia</taxon>
    </lineage>
</organism>
<dbReference type="PRINTS" id="PR00219">
    <property type="entry name" value="SYNAPTOBREVN"/>
</dbReference>
<dbReference type="Pfam" id="PF13774">
    <property type="entry name" value="Longin"/>
    <property type="match status" value="1"/>
</dbReference>
<dbReference type="GO" id="GO:0006888">
    <property type="term" value="P:endoplasmic reticulum to Golgi vesicle-mediated transport"/>
    <property type="evidence" value="ECO:0007669"/>
    <property type="project" value="InterPro"/>
</dbReference>
<dbReference type="Gene3D" id="1.20.5.110">
    <property type="match status" value="1"/>
</dbReference>
<comment type="similarity">
    <text evidence="4">Belongs to the synaptobrevin family.</text>
</comment>
<keyword evidence="10 20" id="KW-1133">Transmembrane helix</keyword>
<evidence type="ECO:0000256" key="3">
    <source>
        <dbReference type="ARBA" id="ARBA00004223"/>
    </source>
</evidence>
<feature type="domain" description="V-SNARE coiled-coil homology" evidence="22">
    <location>
        <begin position="137"/>
        <end position="197"/>
    </location>
</feature>
<keyword evidence="13 20" id="KW-0472">Membrane</keyword>
<evidence type="ECO:0000256" key="2">
    <source>
        <dbReference type="ARBA" id="ARBA00004198"/>
    </source>
</evidence>
<accession>A0AA35WQQ2</accession>
<feature type="domain" description="Longin" evidence="21">
    <location>
        <begin position="6"/>
        <end position="118"/>
    </location>
</feature>
<dbReference type="GO" id="GO:0005789">
    <property type="term" value="C:endoplasmic reticulum membrane"/>
    <property type="evidence" value="ECO:0007669"/>
    <property type="project" value="UniProtKB-SubCell"/>
</dbReference>
<evidence type="ECO:0000256" key="20">
    <source>
        <dbReference type="SAM" id="Phobius"/>
    </source>
</evidence>
<name>A0AA35WQQ2_GEOBA</name>
<dbReference type="InterPro" id="IPR010908">
    <property type="entry name" value="Longin_dom"/>
</dbReference>
<dbReference type="InterPro" id="IPR011012">
    <property type="entry name" value="Longin-like_dom_sf"/>
</dbReference>
<evidence type="ECO:0000256" key="1">
    <source>
        <dbReference type="ARBA" id="ARBA00004163"/>
    </source>
</evidence>
<dbReference type="AlphaFoldDB" id="A0AA35WQQ2"/>
<evidence type="ECO:0000259" key="22">
    <source>
        <dbReference type="PROSITE" id="PS50892"/>
    </source>
</evidence>
<dbReference type="InterPro" id="IPR042855">
    <property type="entry name" value="V_SNARE_CC"/>
</dbReference>
<keyword evidence="11" id="KW-0333">Golgi apparatus</keyword>
<keyword evidence="24" id="KW-1185">Reference proteome</keyword>
<evidence type="ECO:0000256" key="12">
    <source>
        <dbReference type="ARBA" id="ARBA00023054"/>
    </source>
</evidence>
<evidence type="ECO:0000313" key="24">
    <source>
        <dbReference type="Proteomes" id="UP001174909"/>
    </source>
</evidence>
<evidence type="ECO:0000256" key="16">
    <source>
        <dbReference type="ARBA" id="ARBA00024188"/>
    </source>
</evidence>
<evidence type="ECO:0000256" key="9">
    <source>
        <dbReference type="ARBA" id="ARBA00022927"/>
    </source>
</evidence>
<comment type="caution">
    <text evidence="23">The sequence shown here is derived from an EMBL/GenBank/DDBJ whole genome shotgun (WGS) entry which is preliminary data.</text>
</comment>
<evidence type="ECO:0000256" key="5">
    <source>
        <dbReference type="ARBA" id="ARBA00022448"/>
    </source>
</evidence>
<keyword evidence="12 19" id="KW-0175">Coiled coil</keyword>
<dbReference type="InterPro" id="IPR001388">
    <property type="entry name" value="Synaptobrevin-like"/>
</dbReference>
<evidence type="ECO:0000256" key="11">
    <source>
        <dbReference type="ARBA" id="ARBA00023034"/>
    </source>
</evidence>
<dbReference type="PANTHER" id="PTHR45837">
    <property type="entry name" value="VESICLE-TRAFFICKING PROTEIN SEC22B"/>
    <property type="match status" value="1"/>
</dbReference>
<evidence type="ECO:0000256" key="19">
    <source>
        <dbReference type="PROSITE-ProRule" id="PRU00290"/>
    </source>
</evidence>
<gene>
    <name evidence="23" type="ORF">GBAR_LOCUS13375</name>
</gene>
<keyword evidence="6 20" id="KW-0812">Transmembrane</keyword>
<sequence>MALLTLIARASDGLALSASIQDEESGRNISDYQAQAKQIFRKLSPQSPTKCSIESNQLVFHYVIEEGICYLALCEHSYPPQLAFSYLENIHRDFSEQHGQDVHRAQRPYHFIEFGVEINRIKRGYVETQSRRASSSKLRGLNSELQGVQKIMFENIDAALQRGELVSALSDKAQKLSISSQRYRKEARYLNLRASLMAKIVVVVVVLFFLIFLRYWLF</sequence>
<keyword evidence="7" id="KW-0256">Endoplasmic reticulum</keyword>
<feature type="transmembrane region" description="Helical" evidence="20">
    <location>
        <begin position="196"/>
        <end position="217"/>
    </location>
</feature>
<evidence type="ECO:0000256" key="18">
    <source>
        <dbReference type="ARBA" id="ARBA00033315"/>
    </source>
</evidence>
<evidence type="ECO:0000256" key="14">
    <source>
        <dbReference type="ARBA" id="ARBA00024173"/>
    </source>
</evidence>
<dbReference type="GO" id="GO:0015031">
    <property type="term" value="P:protein transport"/>
    <property type="evidence" value="ECO:0007669"/>
    <property type="project" value="UniProtKB-KW"/>
</dbReference>
<protein>
    <recommendedName>
        <fullName evidence="17">Vesicle-trafficking protein SEC22b</fullName>
    </recommendedName>
    <alternativeName>
        <fullName evidence="18">SEC22 vesicle-trafficking protein homolog B</fullName>
    </alternativeName>
</protein>
<evidence type="ECO:0000256" key="4">
    <source>
        <dbReference type="ARBA" id="ARBA00008025"/>
    </source>
</evidence>
<evidence type="ECO:0000313" key="23">
    <source>
        <dbReference type="EMBL" id="CAI8022857.1"/>
    </source>
</evidence>
<keyword evidence="5" id="KW-0813">Transport</keyword>